<name>A0A316DBD6_9BACL</name>
<organism evidence="1 2">
    <name type="scientific">Tumebacillus permanentifrigoris</name>
    <dbReference type="NCBI Taxonomy" id="378543"/>
    <lineage>
        <taxon>Bacteria</taxon>
        <taxon>Bacillati</taxon>
        <taxon>Bacillota</taxon>
        <taxon>Bacilli</taxon>
        <taxon>Bacillales</taxon>
        <taxon>Alicyclobacillaceae</taxon>
        <taxon>Tumebacillus</taxon>
    </lineage>
</organism>
<dbReference type="Proteomes" id="UP000245634">
    <property type="component" value="Unassembled WGS sequence"/>
</dbReference>
<sequence>MMWHKFVETVLRDDEARFNLEVRCANTDDLTAWLYATVQLIFGHDALLAQAWAESGAGKKALVEPVLEQLSMLRWLEPGRFFDRRVAIPLQEVNLAVFHSGWYYLIPVSASTTLQELDAYATSILAGPTEAGGGTVEAVLGQTPRRLQKSLREQLPAQTLEGLKALRSAPILLNWSLQASKQRLRDIRNGRRGGNDHPLVLFRTESSIVFDISHVMFDGVWAKRIVDVLTEVATQVERTAPVPATTPLKSLRLESGSNFPVPTRSSEVTAEATGIRLQAMQELRKRLAAQGIKVTVNDFLIWARFVHAREYKPSARALAVLEQAGEKWAAQICKSWEQERRKPPSLMILVDVFKRDPRLRLYPMTIQSDGREELAALSARLQQKIASARNGKSFATHAGQLLVWTPPFLRPLSVWASEQLRPFQSRIQADEVFSNLGSVGEHSSISRFTSARGRVQSQTRVWGMVTTREGVLYVTLRDFQPHVQHLSPKLAQTLTQDYLDAYTATVNRLIERFS</sequence>
<proteinExistence type="predicted"/>
<comment type="caution">
    <text evidence="1">The sequence shown here is derived from an EMBL/GenBank/DDBJ whole genome shotgun (WGS) entry which is preliminary data.</text>
</comment>
<evidence type="ECO:0008006" key="3">
    <source>
        <dbReference type="Google" id="ProtNLM"/>
    </source>
</evidence>
<dbReference type="EMBL" id="QGGL01000006">
    <property type="protein sequence ID" value="PWK13936.1"/>
    <property type="molecule type" value="Genomic_DNA"/>
</dbReference>
<gene>
    <name evidence="1" type="ORF">C7459_106216</name>
</gene>
<keyword evidence="2" id="KW-1185">Reference proteome</keyword>
<dbReference type="RefSeq" id="WP_146200982.1">
    <property type="nucleotide sequence ID" value="NZ_QGGL01000006.1"/>
</dbReference>
<protein>
    <recommendedName>
        <fullName evidence="3">Condensation domain-containing protein</fullName>
    </recommendedName>
</protein>
<reference evidence="1 2" key="1">
    <citation type="submission" date="2018-05" db="EMBL/GenBank/DDBJ databases">
        <title>Genomic Encyclopedia of Type Strains, Phase IV (KMG-IV): sequencing the most valuable type-strain genomes for metagenomic binning, comparative biology and taxonomic classification.</title>
        <authorList>
            <person name="Goeker M."/>
        </authorList>
    </citation>
    <scope>NUCLEOTIDE SEQUENCE [LARGE SCALE GENOMIC DNA]</scope>
    <source>
        <strain evidence="1 2">DSM 18773</strain>
    </source>
</reference>
<dbReference type="AlphaFoldDB" id="A0A316DBD6"/>
<evidence type="ECO:0000313" key="1">
    <source>
        <dbReference type="EMBL" id="PWK13936.1"/>
    </source>
</evidence>
<accession>A0A316DBD6</accession>
<evidence type="ECO:0000313" key="2">
    <source>
        <dbReference type="Proteomes" id="UP000245634"/>
    </source>
</evidence>